<reference evidence="8" key="1">
    <citation type="submission" date="2014-11" db="EMBL/GenBank/DDBJ databases">
        <authorList>
            <person name="Wibberg D."/>
        </authorList>
    </citation>
    <scope>NUCLEOTIDE SEQUENCE [LARGE SCALE GENOMIC DNA]</scope>
    <source>
        <strain evidence="8">L3</strain>
    </source>
</reference>
<evidence type="ECO:0000256" key="6">
    <source>
        <dbReference type="SAM" id="Phobius"/>
    </source>
</evidence>
<keyword evidence="8" id="KW-1185">Reference proteome</keyword>
<gene>
    <name evidence="7" type="ORF">DTL3_0307</name>
</gene>
<keyword evidence="2" id="KW-1003">Cell membrane</keyword>
<feature type="transmembrane region" description="Helical" evidence="6">
    <location>
        <begin position="149"/>
        <end position="166"/>
    </location>
</feature>
<sequence>MNNIIISLIRDSFSSATPILLSALGGTFTFYANVFNISMEGMMLIGAFFGVLGSYLFENWVMGLLFALMSGILASLIFSFFALLLKTDEFLTGIGMNMLALGGTTYLLRNLFNVKGAFISPQIKSLPTWNIPGLNKIPILSDILNNHPFIVYVAIILAFLIDFIIFHTKFGLRLRATGEDQETSRSLGINPNRIKFSSILLSGIFSAAAGTFLSLGYVTLFSENMSNGRGWISLAIIVLVRGRPLGILLMSLIFGFFESAAFSLQNINIPSQITAMVPYIVTIIALFIYSVNKEKILKLKKEENEKIKEI</sequence>
<dbReference type="HOGENOM" id="CLU_040769_1_3_0"/>
<dbReference type="InterPro" id="IPR037294">
    <property type="entry name" value="ABC_BtuC-like"/>
</dbReference>
<evidence type="ECO:0000313" key="8">
    <source>
        <dbReference type="Proteomes" id="UP000032809"/>
    </source>
</evidence>
<dbReference type="InterPro" id="IPR001851">
    <property type="entry name" value="ABC_transp_permease"/>
</dbReference>
<feature type="transmembrane region" description="Helical" evidence="6">
    <location>
        <begin position="232"/>
        <end position="257"/>
    </location>
</feature>
<feature type="transmembrane region" description="Helical" evidence="6">
    <location>
        <begin position="90"/>
        <end position="108"/>
    </location>
</feature>
<keyword evidence="3 6" id="KW-0812">Transmembrane</keyword>
<dbReference type="STRING" id="1006576.DTL3_0307"/>
<name>A0A0C7NVY4_DEFTU</name>
<evidence type="ECO:0000256" key="4">
    <source>
        <dbReference type="ARBA" id="ARBA00022989"/>
    </source>
</evidence>
<comment type="subcellular location">
    <subcellularLocation>
        <location evidence="1">Cell membrane</location>
        <topology evidence="1">Multi-pass membrane protein</topology>
    </subcellularLocation>
</comment>
<keyword evidence="5 6" id="KW-0472">Membrane</keyword>
<dbReference type="RefSeq" id="WP_045087230.1">
    <property type="nucleotide sequence ID" value="NZ_LN824141.1"/>
</dbReference>
<evidence type="ECO:0000256" key="5">
    <source>
        <dbReference type="ARBA" id="ARBA00023136"/>
    </source>
</evidence>
<dbReference type="Gene3D" id="1.10.3470.10">
    <property type="entry name" value="ABC transporter involved in vitamin B12 uptake, BtuC"/>
    <property type="match status" value="1"/>
</dbReference>
<dbReference type="OrthoDB" id="9792579at2"/>
<feature type="transmembrane region" description="Helical" evidence="6">
    <location>
        <begin position="37"/>
        <end position="57"/>
    </location>
</feature>
<evidence type="ECO:0000256" key="2">
    <source>
        <dbReference type="ARBA" id="ARBA00022475"/>
    </source>
</evidence>
<dbReference type="GO" id="GO:0005886">
    <property type="term" value="C:plasma membrane"/>
    <property type="evidence" value="ECO:0007669"/>
    <property type="project" value="UniProtKB-SubCell"/>
</dbReference>
<dbReference type="PANTHER" id="PTHR43370:SF1">
    <property type="entry name" value="GUANOSINE ABC TRANSPORTER PERMEASE PROTEIN NUPQ"/>
    <property type="match status" value="1"/>
</dbReference>
<dbReference type="AlphaFoldDB" id="A0A0C7NVY4"/>
<proteinExistence type="predicted"/>
<feature type="transmembrane region" description="Helical" evidence="6">
    <location>
        <begin position="12"/>
        <end position="31"/>
    </location>
</feature>
<keyword evidence="4 6" id="KW-1133">Transmembrane helix</keyword>
<dbReference type="CDD" id="cd06580">
    <property type="entry name" value="TM_PBP1_transp_TpRbsC_like"/>
    <property type="match status" value="1"/>
</dbReference>
<dbReference type="Proteomes" id="UP000032809">
    <property type="component" value="Chromosome I"/>
</dbReference>
<dbReference type="Pfam" id="PF02653">
    <property type="entry name" value="BPD_transp_2"/>
    <property type="match status" value="1"/>
</dbReference>
<feature type="transmembrane region" description="Helical" evidence="6">
    <location>
        <begin position="269"/>
        <end position="291"/>
    </location>
</feature>
<evidence type="ECO:0000256" key="3">
    <source>
        <dbReference type="ARBA" id="ARBA00022692"/>
    </source>
</evidence>
<feature type="transmembrane region" description="Helical" evidence="6">
    <location>
        <begin position="64"/>
        <end position="84"/>
    </location>
</feature>
<protein>
    <submittedName>
        <fullName evidence="7">Putative ABC-type transport system, permease component</fullName>
    </submittedName>
</protein>
<evidence type="ECO:0000256" key="1">
    <source>
        <dbReference type="ARBA" id="ARBA00004651"/>
    </source>
</evidence>
<accession>A0A0C7NVY4</accession>
<organism evidence="7 8">
    <name type="scientific">Defluviitoga tunisiensis</name>
    <dbReference type="NCBI Taxonomy" id="1006576"/>
    <lineage>
        <taxon>Bacteria</taxon>
        <taxon>Thermotogati</taxon>
        <taxon>Thermotogota</taxon>
        <taxon>Thermotogae</taxon>
        <taxon>Petrotogales</taxon>
        <taxon>Petrotogaceae</taxon>
        <taxon>Defluviitoga</taxon>
    </lineage>
</organism>
<dbReference type="GO" id="GO:0022857">
    <property type="term" value="F:transmembrane transporter activity"/>
    <property type="evidence" value="ECO:0007669"/>
    <property type="project" value="InterPro"/>
</dbReference>
<dbReference type="EMBL" id="LN824141">
    <property type="protein sequence ID" value="CEP77638.1"/>
    <property type="molecule type" value="Genomic_DNA"/>
</dbReference>
<evidence type="ECO:0000313" key="7">
    <source>
        <dbReference type="EMBL" id="CEP77638.1"/>
    </source>
</evidence>
<dbReference type="PATRIC" id="fig|1006576.9.peg.304"/>
<dbReference type="PANTHER" id="PTHR43370">
    <property type="entry name" value="SUGAR ABC TRANSPORTER INTEGRAL MEMBRANE PROTEIN-RELATED"/>
    <property type="match status" value="1"/>
</dbReference>
<dbReference type="KEGG" id="dtn:DTL3_0307"/>
<feature type="transmembrane region" description="Helical" evidence="6">
    <location>
        <begin position="199"/>
        <end position="220"/>
    </location>
</feature>